<dbReference type="SUPFAM" id="SSF117281">
    <property type="entry name" value="Kelch motif"/>
    <property type="match status" value="1"/>
</dbReference>
<dbReference type="SUPFAM" id="SSF63446">
    <property type="entry name" value="Type I dockerin domain"/>
    <property type="match status" value="1"/>
</dbReference>
<dbReference type="EMBL" id="CP001712">
    <property type="protein sequence ID" value="EAR15228.1"/>
    <property type="molecule type" value="Genomic_DNA"/>
</dbReference>
<dbReference type="SMART" id="SM00612">
    <property type="entry name" value="Kelch"/>
    <property type="match status" value="5"/>
</dbReference>
<dbReference type="CDD" id="cd14254">
    <property type="entry name" value="Dockerin_II"/>
    <property type="match status" value="1"/>
</dbReference>
<dbReference type="Gene3D" id="2.120.10.30">
    <property type="entry name" value="TolB, C-terminal domain"/>
    <property type="match status" value="1"/>
</dbReference>
<accession>A4CK29</accession>
<dbReference type="Gene3D" id="2.120.10.80">
    <property type="entry name" value="Kelch-type beta propeller"/>
    <property type="match status" value="2"/>
</dbReference>
<dbReference type="GO" id="GO:0000272">
    <property type="term" value="P:polysaccharide catabolic process"/>
    <property type="evidence" value="ECO:0007669"/>
    <property type="project" value="InterPro"/>
</dbReference>
<dbReference type="Pfam" id="PF05345">
    <property type="entry name" value="He_PIG"/>
    <property type="match status" value="2"/>
</dbReference>
<keyword evidence="6" id="KW-1185">Reference proteome</keyword>
<evidence type="ECO:0000256" key="2">
    <source>
        <dbReference type="ARBA" id="ARBA00022737"/>
    </source>
</evidence>
<dbReference type="Proteomes" id="UP000009049">
    <property type="component" value="Chromosome"/>
</dbReference>
<dbReference type="InterPro" id="IPR018247">
    <property type="entry name" value="EF_Hand_1_Ca_BS"/>
</dbReference>
<dbReference type="InterPro" id="IPR013783">
    <property type="entry name" value="Ig-like_fold"/>
</dbReference>
<dbReference type="HOGENOM" id="CLU_225660_0_0_10"/>
<evidence type="ECO:0000256" key="1">
    <source>
        <dbReference type="ARBA" id="ARBA00022441"/>
    </source>
</evidence>
<dbReference type="InterPro" id="IPR016134">
    <property type="entry name" value="Dockerin_dom"/>
</dbReference>
<name>A4CK29_ROBBH</name>
<feature type="region of interest" description="Disordered" evidence="3">
    <location>
        <begin position="1859"/>
        <end position="1881"/>
    </location>
</feature>
<dbReference type="PROSITE" id="PS51766">
    <property type="entry name" value="DOCKERIN"/>
    <property type="match status" value="1"/>
</dbReference>
<dbReference type="GO" id="GO:0005509">
    <property type="term" value="F:calcium ion binding"/>
    <property type="evidence" value="ECO:0007669"/>
    <property type="project" value="InterPro"/>
</dbReference>
<dbReference type="Gene3D" id="2.60.40.10">
    <property type="entry name" value="Immunoglobulins"/>
    <property type="match status" value="2"/>
</dbReference>
<gene>
    <name evidence="5" type="ordered locus">RB2501_12909</name>
</gene>
<organism evidence="5 6">
    <name type="scientific">Robiginitalea biformata (strain ATCC BAA-864 / DSM 15991 / KCTC 12146 / HTCC2501)</name>
    <dbReference type="NCBI Taxonomy" id="313596"/>
    <lineage>
        <taxon>Bacteria</taxon>
        <taxon>Pseudomonadati</taxon>
        <taxon>Bacteroidota</taxon>
        <taxon>Flavobacteriia</taxon>
        <taxon>Flavobacteriales</taxon>
        <taxon>Flavobacteriaceae</taxon>
        <taxon>Robiginitalea</taxon>
    </lineage>
</organism>
<keyword evidence="2" id="KW-0677">Repeat</keyword>
<dbReference type="PANTHER" id="PTHR24412:SF441">
    <property type="entry name" value="KELCH-LIKE PROTEIN 28"/>
    <property type="match status" value="1"/>
</dbReference>
<dbReference type="InterPro" id="IPR036439">
    <property type="entry name" value="Dockerin_dom_sf"/>
</dbReference>
<sequence>MAAQSFSQSDLNFNGNGGVSSGTSLMFGPDGRLYVLSLNGTVDVFTVQQNGPNDYFVTDSEELLFVKNIPNHNDDGSSNSGNNREATGLTVAGTPANPVIYVTSSDSRVGGPGGDEDLDTNSGVITRITWTGSAWDAVDIVRGLPRSEENHATNGLEFVTIGTTDYLIVSQGGHANAGGPSDNFAWTTEYALSAAVLSVNLTMLEAMPIQNDGVRDYIYDIPTLDDPTRPNVGPEDPDDTGYTGIDVGDPWGGNDGLNQAMLVPGGPVQIFSPGYRNTYDLVVTQDGKVFVTDNGANGGWGGFPENEGLKDGSGNSLVTNNYLPGEPGSTSSSGGEQVDNVDHLTMVTDNIQTYAFGSFYGGHPTPVRANPTGAGLFTNPEKNIYNPSTSVFRTLIYDPDGSRGAGYTTDASIALPANWPPVPPAMANPDEGDWRGPTVPNPDGPDDVLVTTWGNNTNGIDEYTSTVFAGSESMVGNLIAGRNQGRLWRVQLNPDGSLLDLSEFASNLGGNALGITCNGDSDPFPGTIWVATFNSTIKVFEPQPTIVCLFPGDDGYVGTDDTDGDGYSNDDEIANGTDHCTGASQPNDFDKVAGAPFVSDLLDEDDDNDGIPDASDIFQMGDPEDNGSDAFNLPVLNDLLSDNPDLKGYLGLGFTGMMNNGDPNPNYLDWLDEVGAGPNPNDILGGAVGAMTMQMTAGTALGNANSQEKAFQFGVEVDQTLSSFTVEGRLFNFDAPLQLYGSSAPAAGEIGLFIGDGTQSNYIKFVINQNGLQARQEIGDNAQTPIDLTIPSGSRPGNTATLFFVVTPSTGEVSLQYKFDGGAMQTLGTITAQGSILTAIQQAGTPLAVGLIGSSNTSGQEVEGTWDYVYVQASQPTVQQDLPDLSVLSGASPGSFNLDDYFSDDGGDGNLTYSVTNNTNTAIGATVNGNQLNLTYPASEATSDITVRATDQDNFFVEQTFTVTVSDEPVPLVRIRANGATLAATDAPNPDWVGITATGAQSGTANGYPWSVNTGNHSTHNISGRDASVPAYVPQALFANERWDPGAAPEMQFDIDLPSGQTYLVRLYMGNGYSGTSAVGQRVFDITIEGNLVENDLDLVQTFGHQVGGMLEYQVSLTDGTLNILFEHVTENPTVNGIEILGLGGDFTPPVSVDPIANQSNFEGDLINFNVVASGGDPGENFTYAATGLPPGVDLEPTTGQFFGTVSTGAAAGSPYAVSLTVSKPGSPDVIENFNWTISDPNVSGDALYRVNAGGPLTASNDADPKTWDEDQAVANANAGATTGTPSPYVNSGAEDVTYGVVPLPAGFTNTTGYPDAIFQTERYNTLAVPDNMQWDFPVPNGDYTVNLLFAEIWTGAQDPGIRVFDVQIEGNPVLTNFDQTAAYGWATAGVESFPVTVSDGNLDIDFIMGVQNPSIKGIEIIPSGPPVDLEWTDQTDDENYTARHEASFVQAGDKFYLFGGRENPANLDVYDYQTKTWSTIPNSAPSDFNHFQATEYNGLIWVIGAFKTNSFPNEAPADYVWAYNPATDQWIQGPEIPADRKRGSTGLVVYNDKFYIIAGNKLGHNGQYGPWFDEFDPATGTWTTLDDAPRARDHFHAEVIGDKLYVVGGRLSGGAGGTFAPLIAEVDVYDFTTSTWSTLPAGQNLPTPRAAASVAVFQDELYVIGGEIEVDLQGNNVNDAVKTTESFNPTTNTWTTRADLITERHGTQAIVSGDGIHVTAGSNTLGGGGTMKNMEYLGTDNPTGTALTAGQLSVASSLTVETGGASVVTLNHTGGNTGILVTGFQLTGTDSGNFQVFSDLAFRFIPPGGSLDVIVGHTGASDGEVASLVFEYDGTTSSPVALTSGEGQATVLYRVNTGGPLTPATDSPNPDWESDQGQAGDAANSAYLATISSGNSIFAKTSGSAYTAPIDMSDPSLPSGTPSSLFETERYDADTAPEMQWEFPVPSGTTVEIRLYFAEIYNGITAAGQRVFDVSVEGSVPAAFDDIDPFARNGAVGAFMVSHTQTVTDGILNLEFIHGVENPNIKAIEILDTGGVPTNLPPVVTNPGPQLSVDGDVVSIPIQASDTDPCTGLTYSATGLPPNVSIDPNTGLISGTLQDGTGSGTPGAFIESGGLVVIEAENNSGITGNWKNASNSTAPNVNDPGGATGNDYISWEGSQNLSTQGVGLLVYPVEITTTGTYRFRWRSQVGNGTASTDHNDTWLKIEGDSFFGEKGTGSIVCPAGADSSNDCTGSTPNGASGNGWFKVYSSGTTNWTWSTQTSDNDAHQIYVRFDTPGTYNILVSARSSFHLIDRMVLNHLTAYSGNALALSNPQSAQNTDVTPGASENSPYNVAVTVTDGCDPALSSTVDFVWNVTAEPIGNPEAFVQVNAGGGLGSSTFGNNSYLIQNTGDDMITSISFNTLTGFLPDIVYDPVGTAGDNAAKCLTEGSASVGDVGITVPADGGSDAEDCESVFASPHNGVDNDEGYDELVLTFTDFNPGEAFSFGVDMDPTTIKGDLSSGDAGSVSGFEMIGSTVTITFASGVTYTSSLFDEGSMGGSDALVNQVSQGLAAPSLLVNGTAQPRLVTEANQTVAISGTPNASVTLLRVDARLHIDAGNPGVGYDIDLFEANEAMVKELYTVTLDGSGNAQVPVVLTQTPGTSGTPDGGLNHFIAVETAPTGEQGLASNVIVLEYDPDGVIAPSALVEITPDGSVDASTYSNNSFQITNTSTGGLQITSVSIDLSTGILPDMVFDPVGAGGDATASCLTPNTGAAATGFTAPGDPCTDPFSQPRNGGFDIISLNFTEFDPGESFEFTTDIDPNSIQGVAGAGNAGAVSGYELIGATVTITYNDGSVLVGSLYEDGSLGGSQVLADVLPVAPSLAVSGIGAGPATVNDLNQVAQVTGTPGDYVSLLLMDSRLFIASGDPPFNVADPTYYANEAMSGKALYSGQIPAGGTLDIPVTLLNTASTDAGPDGGLNQLIAVSSTQPYAVDQPVSMTSNVVTLLYDPNFLPAEASITYTLQGRTDHTADLTVEFYEVGQTTPAYSFTPTGDAGGTALVQGLPEGAFNVAVKTGKYLQRVVNVTLAAGANTVDAGQLLAGDIDGNNVVNIDDFTLLAATFALGEGDPGYDEGSDLNGDGVVNIDDFTLLAGNFTVAGDEVE</sequence>
<dbReference type="InterPro" id="IPR015915">
    <property type="entry name" value="Kelch-typ_b-propeller"/>
</dbReference>
<evidence type="ECO:0000259" key="4">
    <source>
        <dbReference type="PROSITE" id="PS51766"/>
    </source>
</evidence>
<dbReference type="PROSITE" id="PS00018">
    <property type="entry name" value="EF_HAND_1"/>
    <property type="match status" value="2"/>
</dbReference>
<feature type="domain" description="Dockerin" evidence="4">
    <location>
        <begin position="3078"/>
        <end position="3144"/>
    </location>
</feature>
<proteinExistence type="predicted"/>
<reference evidence="5 6" key="1">
    <citation type="journal article" date="2009" name="J. Bacteriol.">
        <title>Complete genome sequence of Robiginitalea biformata HTCC2501.</title>
        <authorList>
            <person name="Oh H.M."/>
            <person name="Giovannoni S.J."/>
            <person name="Lee K."/>
            <person name="Ferriera S."/>
            <person name="Johnson J."/>
            <person name="Cho J.C."/>
        </authorList>
    </citation>
    <scope>NUCLEOTIDE SEQUENCE [LARGE SCALE GENOMIC DNA]</scope>
    <source>
        <strain evidence="6">ATCC BAA-864 / HTCC2501 / KCTC 12146</strain>
    </source>
</reference>
<dbReference type="SUPFAM" id="SSF49785">
    <property type="entry name" value="Galactose-binding domain-like"/>
    <property type="match status" value="2"/>
</dbReference>
<dbReference type="Pfam" id="PF24681">
    <property type="entry name" value="Kelch_KLHDC2_KLHL20_DRC7"/>
    <property type="match status" value="1"/>
</dbReference>
<evidence type="ECO:0000313" key="6">
    <source>
        <dbReference type="Proteomes" id="UP000009049"/>
    </source>
</evidence>
<dbReference type="InterPro" id="IPR006652">
    <property type="entry name" value="Kelch_1"/>
</dbReference>
<dbReference type="STRING" id="313596.RB2501_12909"/>
<dbReference type="PANTHER" id="PTHR24412">
    <property type="entry name" value="KELCH PROTEIN"/>
    <property type="match status" value="1"/>
</dbReference>
<keyword evidence="1" id="KW-0880">Kelch repeat</keyword>
<dbReference type="InterPro" id="IPR011042">
    <property type="entry name" value="6-blade_b-propeller_TolB-like"/>
</dbReference>
<dbReference type="Pfam" id="PF11721">
    <property type="entry name" value="Malectin"/>
    <property type="match status" value="3"/>
</dbReference>
<dbReference type="GO" id="GO:0016020">
    <property type="term" value="C:membrane"/>
    <property type="evidence" value="ECO:0007669"/>
    <property type="project" value="InterPro"/>
</dbReference>
<dbReference type="Gene3D" id="2.60.120.430">
    <property type="entry name" value="Galactose-binding lectin"/>
    <property type="match status" value="3"/>
</dbReference>
<dbReference type="eggNOG" id="COG3055">
    <property type="taxonomic scope" value="Bacteria"/>
</dbReference>
<evidence type="ECO:0000256" key="3">
    <source>
        <dbReference type="SAM" id="MobiDB-lite"/>
    </source>
</evidence>
<evidence type="ECO:0000313" key="5">
    <source>
        <dbReference type="EMBL" id="EAR15228.1"/>
    </source>
</evidence>
<dbReference type="KEGG" id="rbi:RB2501_12909"/>
<dbReference type="InterPro" id="IPR008979">
    <property type="entry name" value="Galactose-bd-like_sf"/>
</dbReference>
<protein>
    <submittedName>
        <fullName evidence="5">Ring canal kelch-like protein</fullName>
    </submittedName>
</protein>
<dbReference type="Pfam" id="PF01344">
    <property type="entry name" value="Kelch_1"/>
    <property type="match status" value="1"/>
</dbReference>
<dbReference type="InterPro" id="IPR015919">
    <property type="entry name" value="Cadherin-like_sf"/>
</dbReference>
<dbReference type="InterPro" id="IPR021720">
    <property type="entry name" value="Malectin_dom"/>
</dbReference>
<dbReference type="Gene3D" id="2.60.40.4130">
    <property type="match status" value="1"/>
</dbReference>
<dbReference type="SUPFAM" id="SSF49313">
    <property type="entry name" value="Cadherin-like"/>
    <property type="match status" value="1"/>
</dbReference>